<feature type="domain" description="6-phosphogluconate dehydrogenase C-terminal" evidence="4">
    <location>
        <begin position="166"/>
        <end position="294"/>
    </location>
</feature>
<dbReference type="Gene3D" id="3.40.50.720">
    <property type="entry name" value="NAD(P)-binding Rossmann-like Domain"/>
    <property type="match status" value="1"/>
</dbReference>
<protein>
    <submittedName>
        <fullName evidence="5">6-phosphogluconate dehydrogenase (Decarboxylating)</fullName>
    </submittedName>
</protein>
<name>A0A1G2PKD2_9BACT</name>
<dbReference type="GO" id="GO:0050661">
    <property type="term" value="F:NADP binding"/>
    <property type="evidence" value="ECO:0007669"/>
    <property type="project" value="InterPro"/>
</dbReference>
<dbReference type="GO" id="GO:0004616">
    <property type="term" value="F:phosphogluconate dehydrogenase (decarboxylating) activity"/>
    <property type="evidence" value="ECO:0007669"/>
    <property type="project" value="InterPro"/>
</dbReference>
<proteinExistence type="inferred from homology"/>
<keyword evidence="2" id="KW-0560">Oxidoreductase</keyword>
<keyword evidence="3" id="KW-0311">Gluconate utilization</keyword>
<dbReference type="PROSITE" id="PS00895">
    <property type="entry name" value="3_HYDROXYISOBUT_DH"/>
    <property type="match status" value="1"/>
</dbReference>
<reference evidence="5 6" key="1">
    <citation type="journal article" date="2016" name="Nat. Commun.">
        <title>Thousands of microbial genomes shed light on interconnected biogeochemical processes in an aquifer system.</title>
        <authorList>
            <person name="Anantharaman K."/>
            <person name="Brown C.T."/>
            <person name="Hug L.A."/>
            <person name="Sharon I."/>
            <person name="Castelle C.J."/>
            <person name="Probst A.J."/>
            <person name="Thomas B.C."/>
            <person name="Singh A."/>
            <person name="Wilkins M.J."/>
            <person name="Karaoz U."/>
            <person name="Brodie E.L."/>
            <person name="Williams K.H."/>
            <person name="Hubbard S.S."/>
            <person name="Banfield J.F."/>
        </authorList>
    </citation>
    <scope>NUCLEOTIDE SEQUENCE [LARGE SCALE GENOMIC DNA]</scope>
</reference>
<dbReference type="Gene3D" id="1.10.1040.10">
    <property type="entry name" value="N-(1-d-carboxylethyl)-l-norvaline Dehydrogenase, domain 2"/>
    <property type="match status" value="1"/>
</dbReference>
<dbReference type="EMBL" id="MHSU01000041">
    <property type="protein sequence ID" value="OHA48780.1"/>
    <property type="molecule type" value="Genomic_DNA"/>
</dbReference>
<dbReference type="InterPro" id="IPR008927">
    <property type="entry name" value="6-PGluconate_DH-like_C_sf"/>
</dbReference>
<dbReference type="InterPro" id="IPR006114">
    <property type="entry name" value="6PGDH_C"/>
</dbReference>
<gene>
    <name evidence="5" type="ORF">A2W59_00460</name>
</gene>
<evidence type="ECO:0000256" key="1">
    <source>
        <dbReference type="ARBA" id="ARBA00008419"/>
    </source>
</evidence>
<sequence length="297" mass="31882">MNLGYIGLGKMGYGMVSRLLEKGYGIVAFDTTAEAVKKISSEGARGVGSVAEMVSLLPAPRVVWVMTPHQAVDGVLTEIIPLLKAGDTIIEGGNSPYKESMRRAKEIETKGVGFLDAGISGGPGGARNGACAMVGGRKELFNRHEKLFRDISVENGYGYMGKSGAGHFVKMVHNGIEYGMMQAIAEGFEVMKKSDFALNLRAVADLYNNGSVVESRLVGWLKDGFEKYGENLGEISGRVSHSGEGLWTVEVAKELGAPVPIIEGALKFRVDSRQNPSYSGKVLSVMRNMFGGHEVKK</sequence>
<dbReference type="SUPFAM" id="SSF51735">
    <property type="entry name" value="NAD(P)-binding Rossmann-fold domains"/>
    <property type="match status" value="1"/>
</dbReference>
<comment type="similarity">
    <text evidence="1">Belongs to the 6-phosphogluconate dehydrogenase family.</text>
</comment>
<dbReference type="AlphaFoldDB" id="A0A1G2PKD2"/>
<dbReference type="InterPro" id="IPR013328">
    <property type="entry name" value="6PGD_dom2"/>
</dbReference>
<dbReference type="InterPro" id="IPR002204">
    <property type="entry name" value="3-OH-isobutyrate_DH-rel_CS"/>
</dbReference>
<dbReference type="PANTHER" id="PTHR11811">
    <property type="entry name" value="6-PHOSPHOGLUCONATE DEHYDROGENASE"/>
    <property type="match status" value="1"/>
</dbReference>
<dbReference type="SUPFAM" id="SSF48179">
    <property type="entry name" value="6-phosphogluconate dehydrogenase C-terminal domain-like"/>
    <property type="match status" value="1"/>
</dbReference>
<dbReference type="Proteomes" id="UP000178646">
    <property type="component" value="Unassembled WGS sequence"/>
</dbReference>
<dbReference type="InterPro" id="IPR004849">
    <property type="entry name" value="6DGDH_YqeC"/>
</dbReference>
<dbReference type="InterPro" id="IPR006115">
    <property type="entry name" value="6PGDH_NADP-bd"/>
</dbReference>
<accession>A0A1G2PKD2</accession>
<dbReference type="GO" id="GO:0016054">
    <property type="term" value="P:organic acid catabolic process"/>
    <property type="evidence" value="ECO:0007669"/>
    <property type="project" value="UniProtKB-ARBA"/>
</dbReference>
<evidence type="ECO:0000259" key="4">
    <source>
        <dbReference type="SMART" id="SM01350"/>
    </source>
</evidence>
<dbReference type="Pfam" id="PF00393">
    <property type="entry name" value="6PGD"/>
    <property type="match status" value="1"/>
</dbReference>
<comment type="caution">
    <text evidence="5">The sequence shown here is derived from an EMBL/GenBank/DDBJ whole genome shotgun (WGS) entry which is preliminary data.</text>
</comment>
<dbReference type="InterPro" id="IPR006183">
    <property type="entry name" value="Pgluconate_DH"/>
</dbReference>
<evidence type="ECO:0000256" key="2">
    <source>
        <dbReference type="ARBA" id="ARBA00023002"/>
    </source>
</evidence>
<dbReference type="SMART" id="SM01350">
    <property type="entry name" value="6PGD"/>
    <property type="match status" value="1"/>
</dbReference>
<evidence type="ECO:0000313" key="5">
    <source>
        <dbReference type="EMBL" id="OHA48780.1"/>
    </source>
</evidence>
<dbReference type="GO" id="GO:0006098">
    <property type="term" value="P:pentose-phosphate shunt"/>
    <property type="evidence" value="ECO:0007669"/>
    <property type="project" value="InterPro"/>
</dbReference>
<dbReference type="Pfam" id="PF03446">
    <property type="entry name" value="NAD_binding_2"/>
    <property type="match status" value="1"/>
</dbReference>
<dbReference type="NCBIfam" id="NF007161">
    <property type="entry name" value="PRK09599.1"/>
    <property type="match status" value="1"/>
</dbReference>
<evidence type="ECO:0000256" key="3">
    <source>
        <dbReference type="ARBA" id="ARBA00023064"/>
    </source>
</evidence>
<evidence type="ECO:0000313" key="6">
    <source>
        <dbReference type="Proteomes" id="UP000178646"/>
    </source>
</evidence>
<dbReference type="GO" id="GO:0019521">
    <property type="term" value="P:D-gluconate metabolic process"/>
    <property type="evidence" value="ECO:0007669"/>
    <property type="project" value="UniProtKB-KW"/>
</dbReference>
<organism evidence="5 6">
    <name type="scientific">Candidatus Terrybacteria bacterium RIFCSPHIGHO2_02_41_19</name>
    <dbReference type="NCBI Taxonomy" id="1802364"/>
    <lineage>
        <taxon>Bacteria</taxon>
        <taxon>Candidatus Terryibacteriota</taxon>
    </lineage>
</organism>
<dbReference type="NCBIfam" id="TIGR00872">
    <property type="entry name" value="gnd_rel"/>
    <property type="match status" value="1"/>
</dbReference>
<dbReference type="InterPro" id="IPR036291">
    <property type="entry name" value="NAD(P)-bd_dom_sf"/>
</dbReference>
<dbReference type="PRINTS" id="PR00076">
    <property type="entry name" value="6PGDHDRGNASE"/>
</dbReference>